<gene>
    <name evidence="2" type="ORF">PGTUg99_009353</name>
</gene>
<organism evidence="2 3">
    <name type="scientific">Puccinia graminis f. sp. tritici</name>
    <dbReference type="NCBI Taxonomy" id="56615"/>
    <lineage>
        <taxon>Eukaryota</taxon>
        <taxon>Fungi</taxon>
        <taxon>Dikarya</taxon>
        <taxon>Basidiomycota</taxon>
        <taxon>Pucciniomycotina</taxon>
        <taxon>Pucciniomycetes</taxon>
        <taxon>Pucciniales</taxon>
        <taxon>Pucciniaceae</taxon>
        <taxon>Puccinia</taxon>
    </lineage>
</organism>
<sequence>MRQVFRDSNFPRFIRAVFARWFVRRDPESTSDKFVPRQPLLIRIGLVSILSRQRAFQAPSRKPANPNAFCSDHSSLIRTPLEGSPQSTFPSTNCLPPGTIGVPH</sequence>
<evidence type="ECO:0000313" key="3">
    <source>
        <dbReference type="Proteomes" id="UP000325313"/>
    </source>
</evidence>
<protein>
    <submittedName>
        <fullName evidence="2">Uncharacterized protein</fullName>
    </submittedName>
</protein>
<dbReference type="EMBL" id="VDEP01000107">
    <property type="protein sequence ID" value="KAA1130602.1"/>
    <property type="molecule type" value="Genomic_DNA"/>
</dbReference>
<dbReference type="Proteomes" id="UP000325313">
    <property type="component" value="Unassembled WGS sequence"/>
</dbReference>
<comment type="caution">
    <text evidence="2">The sequence shown here is derived from an EMBL/GenBank/DDBJ whole genome shotgun (WGS) entry which is preliminary data.</text>
</comment>
<evidence type="ECO:0000313" key="2">
    <source>
        <dbReference type="EMBL" id="KAA1130602.1"/>
    </source>
</evidence>
<feature type="compositionally biased region" description="Polar residues" evidence="1">
    <location>
        <begin position="84"/>
        <end position="94"/>
    </location>
</feature>
<reference evidence="2 3" key="1">
    <citation type="submission" date="2019-05" db="EMBL/GenBank/DDBJ databases">
        <title>Emergence of the Ug99 lineage of the wheat stem rust pathogen through somatic hybridization.</title>
        <authorList>
            <person name="Li F."/>
            <person name="Upadhyaya N.M."/>
            <person name="Sperschneider J."/>
            <person name="Matny O."/>
            <person name="Nguyen-Phuc H."/>
            <person name="Mago R."/>
            <person name="Raley C."/>
            <person name="Miller M.E."/>
            <person name="Silverstein K.A.T."/>
            <person name="Henningsen E."/>
            <person name="Hirsch C.D."/>
            <person name="Visser B."/>
            <person name="Pretorius Z.A."/>
            <person name="Steffenson B.J."/>
            <person name="Schwessinger B."/>
            <person name="Dodds P.N."/>
            <person name="Figueroa M."/>
        </authorList>
    </citation>
    <scope>NUCLEOTIDE SEQUENCE [LARGE SCALE GENOMIC DNA]</scope>
    <source>
        <strain evidence="2 3">Ug99</strain>
    </source>
</reference>
<name>A0A5B0RYR4_PUCGR</name>
<evidence type="ECO:0000256" key="1">
    <source>
        <dbReference type="SAM" id="MobiDB-lite"/>
    </source>
</evidence>
<accession>A0A5B0RYR4</accession>
<feature type="region of interest" description="Disordered" evidence="1">
    <location>
        <begin position="79"/>
        <end position="104"/>
    </location>
</feature>
<proteinExistence type="predicted"/>
<dbReference type="AlphaFoldDB" id="A0A5B0RYR4"/>